<evidence type="ECO:0000259" key="2">
    <source>
        <dbReference type="SMART" id="SM00507"/>
    </source>
</evidence>
<sequence>MKPLQQAAALQRRSVIPNPELIHRRVIGAGERSVATGTIKRMFDALFAGFDESALLTAVEQAAREEAQAAARKLSAIAELVYTTVDEDDERGGWAYDPWKNTSALLGAVLSISQKRASGQMRIAVALRGRLPKIAALLCQGRLSPRLISEITWRTQLVDDAMVALVDAALADRAVTWGPLSDEKLVRSIEAVIDRYDPDAVRLAQEVIRGRDVRIGAQEDPKETATIWGRLMAGDAAALEVLITGMVNGVCAEDPRTVGDRRSDALGALIHGNEVLRCRCGSSGCTASAPAKSRVVISVIADQAAIDSAKDLIAAQDREHQQQKLSEKQSAAAPEGGATPTDGTASEEGAAPEIAATPVEEPGLDGQATEAAAPAEPTSEGTLAESGASSSPCQRDSGLALMPDGKVLPIAALAEAIRGGAAIKALWLPGPDPEPQYRPSAKLAAFVRARDQFCRFPGCDVPALRCDIDHVVPWPYGPTHPSNLNCACRDHHLAKTFWEGWRDVQRPDGAVVWTDPTGRSYTTMPGSRLFFPSWGTTTAELPPLAVPPPDPDRLAKMPRRRRTRAAENAARIKAERDANAARRAREERPAAERQQGPPDYGNDPPPF</sequence>
<dbReference type="Gene3D" id="1.10.30.50">
    <property type="match status" value="1"/>
</dbReference>
<dbReference type="STRING" id="1791.GCA_001049355_01188"/>
<dbReference type="KEGG" id="mauu:NCTC10437_03050"/>
<dbReference type="AlphaFoldDB" id="A0A3S4TBN2"/>
<feature type="region of interest" description="Disordered" evidence="1">
    <location>
        <begin position="317"/>
        <end position="348"/>
    </location>
</feature>
<evidence type="ECO:0000313" key="4">
    <source>
        <dbReference type="Proteomes" id="UP000279306"/>
    </source>
</evidence>
<protein>
    <submittedName>
        <fullName evidence="3">Protein of uncharacterized function DUF222</fullName>
    </submittedName>
</protein>
<evidence type="ECO:0000313" key="3">
    <source>
        <dbReference type="EMBL" id="VEG55544.1"/>
    </source>
</evidence>
<feature type="domain" description="HNH nuclease" evidence="2">
    <location>
        <begin position="442"/>
        <end position="493"/>
    </location>
</feature>
<reference evidence="3 4" key="1">
    <citation type="submission" date="2018-12" db="EMBL/GenBank/DDBJ databases">
        <authorList>
            <consortium name="Pathogen Informatics"/>
        </authorList>
    </citation>
    <scope>NUCLEOTIDE SEQUENCE [LARGE SCALE GENOMIC DNA]</scope>
    <source>
        <strain evidence="3 4">NCTC10437</strain>
    </source>
</reference>
<name>A0A3S4TBN2_MYCAU</name>
<dbReference type="Pfam" id="PF02720">
    <property type="entry name" value="DUF222"/>
    <property type="match status" value="1"/>
</dbReference>
<dbReference type="EMBL" id="LR134356">
    <property type="protein sequence ID" value="VEG55544.1"/>
    <property type="molecule type" value="Genomic_DNA"/>
</dbReference>
<accession>A0A3S4TBN2</accession>
<keyword evidence="4" id="KW-1185">Reference proteome</keyword>
<dbReference type="Proteomes" id="UP000279306">
    <property type="component" value="Chromosome"/>
</dbReference>
<dbReference type="SMART" id="SM00507">
    <property type="entry name" value="HNHc"/>
    <property type="match status" value="1"/>
</dbReference>
<feature type="compositionally biased region" description="Basic and acidic residues" evidence="1">
    <location>
        <begin position="317"/>
        <end position="327"/>
    </location>
</feature>
<evidence type="ECO:0000256" key="1">
    <source>
        <dbReference type="SAM" id="MobiDB-lite"/>
    </source>
</evidence>
<dbReference type="InterPro" id="IPR003615">
    <property type="entry name" value="HNH_nuc"/>
</dbReference>
<gene>
    <name evidence="3" type="ORF">NCTC10437_03050</name>
</gene>
<proteinExistence type="predicted"/>
<feature type="compositionally biased region" description="Low complexity" evidence="1">
    <location>
        <begin position="368"/>
        <end position="378"/>
    </location>
</feature>
<feature type="compositionally biased region" description="Basic and acidic residues" evidence="1">
    <location>
        <begin position="570"/>
        <end position="591"/>
    </location>
</feature>
<feature type="region of interest" description="Disordered" evidence="1">
    <location>
        <begin position="539"/>
        <end position="607"/>
    </location>
</feature>
<dbReference type="CDD" id="cd00085">
    <property type="entry name" value="HNHc"/>
    <property type="match status" value="1"/>
</dbReference>
<dbReference type="InterPro" id="IPR003870">
    <property type="entry name" value="DUF222"/>
</dbReference>
<organism evidence="3 4">
    <name type="scientific">Mycolicibacterium aurum</name>
    <name type="common">Mycobacterium aurum</name>
    <dbReference type="NCBI Taxonomy" id="1791"/>
    <lineage>
        <taxon>Bacteria</taxon>
        <taxon>Bacillati</taxon>
        <taxon>Actinomycetota</taxon>
        <taxon>Actinomycetes</taxon>
        <taxon>Mycobacteriales</taxon>
        <taxon>Mycobacteriaceae</taxon>
        <taxon>Mycolicibacterium</taxon>
    </lineage>
</organism>
<feature type="region of interest" description="Disordered" evidence="1">
    <location>
        <begin position="361"/>
        <end position="397"/>
    </location>
</feature>